<dbReference type="InterPro" id="IPR052382">
    <property type="entry name" value="ABHD10_acyl-thioesterase"/>
</dbReference>
<dbReference type="STRING" id="1921803.NIES593_16405"/>
<name>A0A1U7HCC0_9CYAN</name>
<dbReference type="Gene3D" id="3.40.50.1820">
    <property type="entry name" value="alpha/beta hydrolase"/>
    <property type="match status" value="1"/>
</dbReference>
<comment type="caution">
    <text evidence="2">The sequence shown here is derived from an EMBL/GenBank/DDBJ whole genome shotgun (WGS) entry which is preliminary data.</text>
</comment>
<dbReference type="Pfam" id="PF05728">
    <property type="entry name" value="UPF0227"/>
    <property type="match status" value="1"/>
</dbReference>
<gene>
    <name evidence="2" type="ORF">NIES593_16405</name>
</gene>
<dbReference type="GO" id="GO:0008474">
    <property type="term" value="F:palmitoyl-(protein) hydrolase activity"/>
    <property type="evidence" value="ECO:0007669"/>
    <property type="project" value="TreeGrafter"/>
</dbReference>
<dbReference type="AlphaFoldDB" id="A0A1U7HCC0"/>
<dbReference type="GO" id="GO:0004553">
    <property type="term" value="F:hydrolase activity, hydrolyzing O-glycosyl compounds"/>
    <property type="evidence" value="ECO:0007669"/>
    <property type="project" value="TreeGrafter"/>
</dbReference>
<reference evidence="2 3" key="1">
    <citation type="submission" date="2016-11" db="EMBL/GenBank/DDBJ databases">
        <title>Draft Genome Sequences of Nine Cyanobacterial Strains from Diverse Habitats.</title>
        <authorList>
            <person name="Zhu T."/>
            <person name="Hou S."/>
            <person name="Lu X."/>
            <person name="Hess W.R."/>
        </authorList>
    </citation>
    <scope>NUCLEOTIDE SEQUENCE [LARGE SCALE GENOMIC DNA]</scope>
    <source>
        <strain evidence="2 3">NIES-593</strain>
    </source>
</reference>
<evidence type="ECO:0000313" key="3">
    <source>
        <dbReference type="Proteomes" id="UP000186868"/>
    </source>
</evidence>
<dbReference type="OrthoDB" id="9814831at2"/>
<dbReference type="Proteomes" id="UP000186868">
    <property type="component" value="Unassembled WGS sequence"/>
</dbReference>
<evidence type="ECO:0000313" key="2">
    <source>
        <dbReference type="EMBL" id="OKH21237.1"/>
    </source>
</evidence>
<protein>
    <submittedName>
        <fullName evidence="2">Esterase</fullName>
    </submittedName>
</protein>
<proteinExistence type="predicted"/>
<evidence type="ECO:0000256" key="1">
    <source>
        <dbReference type="ARBA" id="ARBA00022801"/>
    </source>
</evidence>
<dbReference type="PANTHER" id="PTHR16138">
    <property type="entry name" value="MYCOPHENOLIC ACID ACYL-GLUCURONIDE ESTERASE, MITOCHONDRIAL"/>
    <property type="match status" value="1"/>
</dbReference>
<sequence>MLVSVSSYIYLHGFASSPYSTKAQYLRDRFWEHQIFLKIPDLNQGDFSHLTLTRQLEQVASEFPDSETPVTLIGSSLGGLTASHLAEKYSQVRCLVLLAPAFGFIDRWLSQLEEAQIRQWQESGYLSIYHYGEQRSLPLHYQFLIDASQYSERQLQRPVPTLILHGRNDEVIPIQSSRDYASQRPWVELVELDSDHALTDVMPKIWQAIQKFCQL</sequence>
<dbReference type="EMBL" id="MRCB01000022">
    <property type="protein sequence ID" value="OKH21237.1"/>
    <property type="molecule type" value="Genomic_DNA"/>
</dbReference>
<accession>A0A1U7HCC0</accession>
<dbReference type="InterPro" id="IPR029058">
    <property type="entry name" value="AB_hydrolase_fold"/>
</dbReference>
<dbReference type="InterPro" id="IPR008886">
    <property type="entry name" value="UPF0227/Esterase_YqiA"/>
</dbReference>
<keyword evidence="1" id="KW-0378">Hydrolase</keyword>
<organism evidence="2 3">
    <name type="scientific">Hydrococcus rivularis NIES-593</name>
    <dbReference type="NCBI Taxonomy" id="1921803"/>
    <lineage>
        <taxon>Bacteria</taxon>
        <taxon>Bacillati</taxon>
        <taxon>Cyanobacteriota</taxon>
        <taxon>Cyanophyceae</taxon>
        <taxon>Pleurocapsales</taxon>
        <taxon>Hydrococcaceae</taxon>
        <taxon>Hydrococcus</taxon>
    </lineage>
</organism>
<dbReference type="PANTHER" id="PTHR16138:SF7">
    <property type="entry name" value="PALMITOYL-PROTEIN THIOESTERASE ABHD10, MITOCHONDRIAL"/>
    <property type="match status" value="1"/>
</dbReference>
<dbReference type="SUPFAM" id="SSF53474">
    <property type="entry name" value="alpha/beta-Hydrolases"/>
    <property type="match status" value="1"/>
</dbReference>
<keyword evidence="3" id="KW-1185">Reference proteome</keyword>